<evidence type="ECO:0000313" key="7">
    <source>
        <dbReference type="Proteomes" id="UP000431092"/>
    </source>
</evidence>
<dbReference type="AlphaFoldDB" id="A0A6I3IPS2"/>
<name>A0A6I3IPS2_9MICO</name>
<keyword evidence="2" id="KW-0328">Glycosyltransferase</keyword>
<evidence type="ECO:0000259" key="4">
    <source>
        <dbReference type="Pfam" id="PF00534"/>
    </source>
</evidence>
<proteinExistence type="predicted"/>
<organism evidence="6 7">
    <name type="scientific">Arsenicicoccus cauae</name>
    <dbReference type="NCBI Taxonomy" id="2663847"/>
    <lineage>
        <taxon>Bacteria</taxon>
        <taxon>Bacillati</taxon>
        <taxon>Actinomycetota</taxon>
        <taxon>Actinomycetes</taxon>
        <taxon>Micrococcales</taxon>
        <taxon>Intrasporangiaceae</taxon>
        <taxon>Arsenicicoccus</taxon>
    </lineage>
</organism>
<accession>A0A6I3IPS2</accession>
<keyword evidence="7" id="KW-1185">Reference proteome</keyword>
<dbReference type="Pfam" id="PF13439">
    <property type="entry name" value="Glyco_transf_4"/>
    <property type="match status" value="1"/>
</dbReference>
<dbReference type="Proteomes" id="UP000431092">
    <property type="component" value="Unassembled WGS sequence"/>
</dbReference>
<dbReference type="SUPFAM" id="SSF53756">
    <property type="entry name" value="UDP-Glycosyltransferase/glycogen phosphorylase"/>
    <property type="match status" value="1"/>
</dbReference>
<feature type="domain" description="Glycosyl transferase family 1" evidence="4">
    <location>
        <begin position="222"/>
        <end position="375"/>
    </location>
</feature>
<evidence type="ECO:0000256" key="3">
    <source>
        <dbReference type="ARBA" id="ARBA00022679"/>
    </source>
</evidence>
<dbReference type="PANTHER" id="PTHR45947">
    <property type="entry name" value="SULFOQUINOVOSYL TRANSFERASE SQD2"/>
    <property type="match status" value="1"/>
</dbReference>
<dbReference type="PANTHER" id="PTHR45947:SF3">
    <property type="entry name" value="SULFOQUINOVOSYL TRANSFERASE SQD2"/>
    <property type="match status" value="1"/>
</dbReference>
<dbReference type="InterPro" id="IPR050194">
    <property type="entry name" value="Glycosyltransferase_grp1"/>
</dbReference>
<keyword evidence="3 6" id="KW-0808">Transferase</keyword>
<dbReference type="RefSeq" id="WP_311966523.1">
    <property type="nucleotide sequence ID" value="NZ_WLVL01000028.1"/>
</dbReference>
<dbReference type="Pfam" id="PF00534">
    <property type="entry name" value="Glycos_transf_1"/>
    <property type="match status" value="1"/>
</dbReference>
<comment type="caution">
    <text evidence="6">The sequence shown here is derived from an EMBL/GenBank/DDBJ whole genome shotgun (WGS) entry which is preliminary data.</text>
</comment>
<dbReference type="InterPro" id="IPR028098">
    <property type="entry name" value="Glyco_trans_4-like_N"/>
</dbReference>
<dbReference type="GO" id="GO:0016758">
    <property type="term" value="F:hexosyltransferase activity"/>
    <property type="evidence" value="ECO:0007669"/>
    <property type="project" value="TreeGrafter"/>
</dbReference>
<gene>
    <name evidence="6" type="ORF">GGG17_08090</name>
</gene>
<reference evidence="6 7" key="1">
    <citation type="submission" date="2019-11" db="EMBL/GenBank/DDBJ databases">
        <title>Whole genome sequencing identifies a novel species of the genus Arsenicicoccus isolated from human blood.</title>
        <authorList>
            <person name="Jeong J.H."/>
            <person name="Kweon O.J."/>
            <person name="Kim H.R."/>
            <person name="Kim T.-H."/>
            <person name="Ha S.-M."/>
            <person name="Lee M.-K."/>
        </authorList>
    </citation>
    <scope>NUCLEOTIDE SEQUENCE [LARGE SCALE GENOMIC DNA]</scope>
    <source>
        <strain evidence="6 7">MKL-02</strain>
    </source>
</reference>
<evidence type="ECO:0000256" key="2">
    <source>
        <dbReference type="ARBA" id="ARBA00022676"/>
    </source>
</evidence>
<dbReference type="CDD" id="cd03801">
    <property type="entry name" value="GT4_PimA-like"/>
    <property type="match status" value="1"/>
</dbReference>
<dbReference type="GO" id="GO:1901137">
    <property type="term" value="P:carbohydrate derivative biosynthetic process"/>
    <property type="evidence" value="ECO:0007669"/>
    <property type="project" value="UniProtKB-ARBA"/>
</dbReference>
<dbReference type="Gene3D" id="3.40.50.2000">
    <property type="entry name" value="Glycogen Phosphorylase B"/>
    <property type="match status" value="2"/>
</dbReference>
<dbReference type="EMBL" id="WLVL01000028">
    <property type="protein sequence ID" value="MTB71930.1"/>
    <property type="molecule type" value="Genomic_DNA"/>
</dbReference>
<evidence type="ECO:0000313" key="6">
    <source>
        <dbReference type="EMBL" id="MTB71930.1"/>
    </source>
</evidence>
<evidence type="ECO:0000259" key="5">
    <source>
        <dbReference type="Pfam" id="PF13439"/>
    </source>
</evidence>
<evidence type="ECO:0000256" key="1">
    <source>
        <dbReference type="ARBA" id="ARBA00021292"/>
    </source>
</evidence>
<dbReference type="InterPro" id="IPR001296">
    <property type="entry name" value="Glyco_trans_1"/>
</dbReference>
<feature type="domain" description="Glycosyltransferase subfamily 4-like N-terminal" evidence="5">
    <location>
        <begin position="15"/>
        <end position="180"/>
    </location>
</feature>
<protein>
    <recommendedName>
        <fullName evidence="1">D-inositol 3-phosphate glycosyltransferase</fullName>
    </recommendedName>
</protein>
<sequence length="406" mass="43224">MKVALLSDCYLPRLGGIEVQVHDLAGWLRRAGHEVEVFTATPGRAGERHGAVELVDGVPVHHLALRLPGDLPVNPWAPPELRRRLLAGRFDVAHVHMGVVSPFARDAVDVALAAEVPTAVTWHCVLDAMERVLAVSGRVRRWAGRGVALSAVSRMAARPLQRLAPDARVTVLPNGIDVDRWRSSTAATVLGPQGHCGTDGAGGTGGAGGAGGADVAGGEPVRFVTAMRLARRKRAVPLARVARRVDDLVGDENNWGIEVFGEGPQRGLVQAYLRTHGLTDRVLLRGRVSRDELLESYQGATAYVSPTVLEAFGIAALEARAAGLPVVGRRGSGVEEFVEDGVTGLLAGGDRELAAHLATLVLDPGARHRLRQASRATPPTQSWPTVVGMVEAEYARAGRLARRRRT</sequence>